<dbReference type="AlphaFoldDB" id="A0A285PR38"/>
<dbReference type="Gene3D" id="2.60.40.1080">
    <property type="match status" value="1"/>
</dbReference>
<evidence type="ECO:0000313" key="1">
    <source>
        <dbReference type="EMBL" id="SOB72083.1"/>
    </source>
</evidence>
<protein>
    <submittedName>
        <fullName evidence="1">Invasin/intimin cell-adhesions</fullName>
    </submittedName>
</protein>
<reference evidence="2" key="1">
    <citation type="submission" date="2017-09" db="EMBL/GenBank/DDBJ databases">
        <authorList>
            <person name="Shetty A S."/>
        </authorList>
    </citation>
    <scope>NUCLEOTIDE SEQUENCE [LARGE SCALE GENOMIC DNA]</scope>
</reference>
<evidence type="ECO:0000313" key="2">
    <source>
        <dbReference type="Proteomes" id="UP000217549"/>
    </source>
</evidence>
<sequence length="332" mass="37498">MLNKKSEQELKNLLYFIFGIQRIFLLIPLLILCLSFSAPAQAKGTWDPNLQMWLDTTRIADLKNMYPGDYNVIIAKINDPDVQRVPSYNVLVTSSDPSVVDIFGVDNMDFGSYDPDMDVGIQLSAKKVGTAAITIKYKTITKVIHVTVKKSIASFSDKTGTMTKGQKYSIRHFITFRGNKPEIKKIKSSNKKIIKVSGEKLIPKKAGKATITATINGKKQKIKITVKKAKPKPKFSQLKSKKAGLDYGNLHGESTVKIKLTNKTQYPITKVKLSSTLFFDDVLDDCRPKKTKTLTVNLKPGKSKTVKIYFGKYPVSKPTRWTYKILQFWYKQ</sequence>
<organism evidence="1 2">
    <name type="scientific">Anaerobutyricum hallii</name>
    <dbReference type="NCBI Taxonomy" id="39488"/>
    <lineage>
        <taxon>Bacteria</taxon>
        <taxon>Bacillati</taxon>
        <taxon>Bacillota</taxon>
        <taxon>Clostridia</taxon>
        <taxon>Lachnospirales</taxon>
        <taxon>Lachnospiraceae</taxon>
        <taxon>Anaerobutyricum</taxon>
    </lineage>
</organism>
<dbReference type="RefSeq" id="WP_096239951.1">
    <property type="nucleotide sequence ID" value="NZ_LT907978.1"/>
</dbReference>
<name>A0A285PR38_9FIRM</name>
<dbReference type="Proteomes" id="UP000217549">
    <property type="component" value="Chromosome I"/>
</dbReference>
<dbReference type="EMBL" id="LT907978">
    <property type="protein sequence ID" value="SOB72083.1"/>
    <property type="molecule type" value="Genomic_DNA"/>
</dbReference>
<dbReference type="SUPFAM" id="SSF49373">
    <property type="entry name" value="Invasin/intimin cell-adhesion fragments"/>
    <property type="match status" value="1"/>
</dbReference>
<dbReference type="KEGG" id="ehl:EHLA_1364"/>
<accession>A0A285PR38</accession>
<proteinExistence type="predicted"/>
<dbReference type="InterPro" id="IPR008964">
    <property type="entry name" value="Invasin/intimin_cell_adhesion"/>
</dbReference>
<gene>
    <name evidence="1" type="ORF">EHLA_1364</name>
</gene>
<keyword evidence="2" id="KW-1185">Reference proteome</keyword>